<evidence type="ECO:0000313" key="2">
    <source>
        <dbReference type="Proteomes" id="UP001652740"/>
    </source>
</evidence>
<dbReference type="Proteomes" id="UP001652740">
    <property type="component" value="Unplaced"/>
</dbReference>
<feature type="compositionally biased region" description="Polar residues" evidence="1">
    <location>
        <begin position="88"/>
        <end position="102"/>
    </location>
</feature>
<reference evidence="3" key="1">
    <citation type="submission" date="2025-08" db="UniProtKB">
        <authorList>
            <consortium name="RefSeq"/>
        </authorList>
    </citation>
    <scope>IDENTIFICATION</scope>
    <source>
        <tissue evidence="3">Whole larvae</tissue>
    </source>
</reference>
<feature type="compositionally biased region" description="Polar residues" evidence="1">
    <location>
        <begin position="183"/>
        <end position="193"/>
    </location>
</feature>
<evidence type="ECO:0000313" key="3">
    <source>
        <dbReference type="RefSeq" id="XP_026765321.2"/>
    </source>
</evidence>
<feature type="compositionally biased region" description="Basic residues" evidence="1">
    <location>
        <begin position="142"/>
        <end position="154"/>
    </location>
</feature>
<dbReference type="KEGG" id="gmw:113523537"/>
<keyword evidence="2" id="KW-1185">Reference proteome</keyword>
<evidence type="ECO:0000256" key="1">
    <source>
        <dbReference type="SAM" id="MobiDB-lite"/>
    </source>
</evidence>
<sequence length="442" mass="51703">MQWESHLLRARTFYRQHLWVIPHLPCNEMILRYKTFISITISVILLTSGVGASALKEALEEHLKDAAHKEGAESIKEDKQKGEKVHQIESQVNDVHKNQFSKANDEAKYVKKDHDTKSSAESDAYQGYNSQQDKAEDSHTTGYKRGHKKGHHKQGFQNSYHKDESSNKSTFFDDFNDEGDQAAYNSKLNSHDNQGGRRYQGSHNNGQEYVRDNYYGGGYNRYGDNGAKHLSHQDYGKKYHLDDNLHHNRYYDDRNSYNRDKVHDRSEYRAPPVRHDPGWDWNRWNEDRKGWHRPGWDRDQGWDRNSGWDRGSGWERDYGGPGYYDDYGVRHDGGYGYGPNHGYGYGYGYDESRNDPVAQIPKNAPVVAHHKQTITIYEDPRYDGKDKGQLRREEGDYLQLEYKPSTHRYASYDDTYYNVPNAREGGMEASKINRLVYNYRRQ</sequence>
<gene>
    <name evidence="3" type="primary">LOC113523537</name>
</gene>
<name>A0A6J1X9Q2_GALME</name>
<feature type="compositionally biased region" description="Basic and acidic residues" evidence="1">
    <location>
        <begin position="103"/>
        <end position="120"/>
    </location>
</feature>
<feature type="compositionally biased region" description="Basic and acidic residues" evidence="1">
    <location>
        <begin position="66"/>
        <end position="87"/>
    </location>
</feature>
<proteinExistence type="predicted"/>
<dbReference type="InterPro" id="IPR031959">
    <property type="entry name" value="DUF4779"/>
</dbReference>
<dbReference type="RefSeq" id="XP_026765321.2">
    <property type="nucleotide sequence ID" value="XM_026909520.3"/>
</dbReference>
<dbReference type="AlphaFoldDB" id="A0A6J1X9Q2"/>
<dbReference type="InParanoid" id="A0A6J1X9Q2"/>
<dbReference type="GeneID" id="113523537"/>
<dbReference type="Pfam" id="PF16009">
    <property type="entry name" value="DUF4779"/>
    <property type="match status" value="1"/>
</dbReference>
<accession>A0A6J1X9Q2</accession>
<organism evidence="2 3">
    <name type="scientific">Galleria mellonella</name>
    <name type="common">Greater wax moth</name>
    <dbReference type="NCBI Taxonomy" id="7137"/>
    <lineage>
        <taxon>Eukaryota</taxon>
        <taxon>Metazoa</taxon>
        <taxon>Ecdysozoa</taxon>
        <taxon>Arthropoda</taxon>
        <taxon>Hexapoda</taxon>
        <taxon>Insecta</taxon>
        <taxon>Pterygota</taxon>
        <taxon>Neoptera</taxon>
        <taxon>Endopterygota</taxon>
        <taxon>Lepidoptera</taxon>
        <taxon>Glossata</taxon>
        <taxon>Ditrysia</taxon>
        <taxon>Pyraloidea</taxon>
        <taxon>Pyralidae</taxon>
        <taxon>Galleriinae</taxon>
        <taxon>Galleria</taxon>
    </lineage>
</organism>
<protein>
    <submittedName>
        <fullName evidence="3">Uncharacterized protein LOC113523537</fullName>
    </submittedName>
</protein>
<feature type="region of interest" description="Disordered" evidence="1">
    <location>
        <begin position="66"/>
        <end position="208"/>
    </location>
</feature>